<dbReference type="GO" id="GO:0120147">
    <property type="term" value="F:formylglycine-generating oxidase activity"/>
    <property type="evidence" value="ECO:0007669"/>
    <property type="project" value="TreeGrafter"/>
</dbReference>
<reference evidence="3" key="1">
    <citation type="submission" date="2019-02" db="EMBL/GenBank/DDBJ databases">
        <authorList>
            <person name="Gruber-Vodicka R. H."/>
            <person name="Seah K. B. B."/>
        </authorList>
    </citation>
    <scope>NUCLEOTIDE SEQUENCE</scope>
    <source>
        <strain evidence="3">BECK_BZ15</strain>
    </source>
</reference>
<dbReference type="InterPro" id="IPR005532">
    <property type="entry name" value="SUMF_dom"/>
</dbReference>
<dbReference type="Pfam" id="PF00069">
    <property type="entry name" value="Pkinase"/>
    <property type="match status" value="1"/>
</dbReference>
<feature type="compositionally biased region" description="Acidic residues" evidence="1">
    <location>
        <begin position="325"/>
        <end position="335"/>
    </location>
</feature>
<proteinExistence type="predicted"/>
<evidence type="ECO:0000259" key="2">
    <source>
        <dbReference type="PROSITE" id="PS50011"/>
    </source>
</evidence>
<dbReference type="InterPro" id="IPR042095">
    <property type="entry name" value="SUMF_sf"/>
</dbReference>
<gene>
    <name evidence="3" type="ORF">BECKFW1821A_GA0114235_11165</name>
</gene>
<dbReference type="Pfam" id="PF03781">
    <property type="entry name" value="FGE-sulfatase"/>
    <property type="match status" value="1"/>
</dbReference>
<dbReference type="InterPro" id="IPR051043">
    <property type="entry name" value="Sulfatase_Mod_Factor_Kinase"/>
</dbReference>
<dbReference type="PANTHER" id="PTHR23150">
    <property type="entry name" value="SULFATASE MODIFYING FACTOR 1, 2"/>
    <property type="match status" value="1"/>
</dbReference>
<dbReference type="Gene3D" id="1.10.510.10">
    <property type="entry name" value="Transferase(Phosphotransferase) domain 1"/>
    <property type="match status" value="1"/>
</dbReference>
<dbReference type="InterPro" id="IPR008266">
    <property type="entry name" value="Tyr_kinase_AS"/>
</dbReference>
<dbReference type="PANTHER" id="PTHR23150:SF19">
    <property type="entry name" value="FORMYLGLYCINE-GENERATING ENZYME"/>
    <property type="match status" value="1"/>
</dbReference>
<dbReference type="InterPro" id="IPR016187">
    <property type="entry name" value="CTDL_fold"/>
</dbReference>
<dbReference type="InterPro" id="IPR020635">
    <property type="entry name" value="Tyr_kinase_cat_dom"/>
</dbReference>
<dbReference type="SMART" id="SM00219">
    <property type="entry name" value="TyrKc"/>
    <property type="match status" value="1"/>
</dbReference>
<feature type="domain" description="Protein kinase" evidence="2">
    <location>
        <begin position="48"/>
        <end position="318"/>
    </location>
</feature>
<dbReference type="GO" id="GO:0004713">
    <property type="term" value="F:protein tyrosine kinase activity"/>
    <property type="evidence" value="ECO:0007669"/>
    <property type="project" value="InterPro"/>
</dbReference>
<evidence type="ECO:0000313" key="3">
    <source>
        <dbReference type="EMBL" id="VFJ61679.1"/>
    </source>
</evidence>
<dbReference type="SUPFAM" id="SSF56112">
    <property type="entry name" value="Protein kinase-like (PK-like)"/>
    <property type="match status" value="1"/>
</dbReference>
<dbReference type="PROSITE" id="PS50011">
    <property type="entry name" value="PROTEIN_KINASE_DOM"/>
    <property type="match status" value="1"/>
</dbReference>
<feature type="region of interest" description="Disordered" evidence="1">
    <location>
        <begin position="313"/>
        <end position="343"/>
    </location>
</feature>
<accession>A0A450T501</accession>
<dbReference type="InterPro" id="IPR011009">
    <property type="entry name" value="Kinase-like_dom_sf"/>
</dbReference>
<dbReference type="Gene3D" id="3.30.200.20">
    <property type="entry name" value="Phosphorylase Kinase, domain 1"/>
    <property type="match status" value="1"/>
</dbReference>
<evidence type="ECO:0000256" key="1">
    <source>
        <dbReference type="SAM" id="MobiDB-lite"/>
    </source>
</evidence>
<sequence length="612" mass="68252">MEANLHGRCPACFREKGEATTCPHCGWVPGSDGNPLYLPPGSELGDSYIIGKVLGHGGLGITYLAWDKHLDTRIAIKEFLPETIAGRDTRNSQVNIRPGQEQSFGEILARFQKEAKVLAKFQHHPGIVSVYRFFPANGTGYMAMEFVEGVTLKQYLAARDGRIAWRQALALLTPIMDTLREIHGVGLLHRDIAPDNIYITHDNQVKLLDFGAARQITGRSVTLSVILKEGYAPAEQYQKKGTLGPPTDIYALCATLYHCITGHLPDTAPDRLIRDEVQPPTALGVDIPEHQEAVLMRGLAIRQEERWRNIGEMQQAWEKGKPARDEEEPSDEGTEQETAQKGTGQKDKYAKYGFWVAVISALIAALTLSLDVFKTIPDDEQPKRAGDKWTDPITGMEFVWVPGGCFQMGSNDGRSDEKPVHRVCVKGFQIGRTEVTQRQWRAVMGDNPSYFKGDDRPVEKVTWNDAQEFMKKLSARSSGSYRLPTEAEWEYACRSGGKDEKYCGGNNPDRVAWYGENWDGGHHPVGRKSANGLGLYDMSGNVYEWVRDWHGSDYYANSPRDNPRGPSSGTSRVVRGGSWRSIADYVRAAFRYGNGPGSRNDILGFRCVRVQP</sequence>
<dbReference type="Gene3D" id="3.90.1580.10">
    <property type="entry name" value="paralog of FGE (formylglycine-generating enzyme)"/>
    <property type="match status" value="1"/>
</dbReference>
<dbReference type="AlphaFoldDB" id="A0A450T501"/>
<dbReference type="InterPro" id="IPR000719">
    <property type="entry name" value="Prot_kinase_dom"/>
</dbReference>
<dbReference type="PROSITE" id="PS00109">
    <property type="entry name" value="PROTEIN_KINASE_TYR"/>
    <property type="match status" value="1"/>
</dbReference>
<protein>
    <submittedName>
        <fullName evidence="3">Formylglycine-generating enzyme, required for sulfatase activity, contains SUMF1/FGE domain</fullName>
    </submittedName>
</protein>
<dbReference type="GO" id="GO:0005524">
    <property type="term" value="F:ATP binding"/>
    <property type="evidence" value="ECO:0007669"/>
    <property type="project" value="InterPro"/>
</dbReference>
<organism evidence="3">
    <name type="scientific">Candidatus Kentrum sp. FW</name>
    <dbReference type="NCBI Taxonomy" id="2126338"/>
    <lineage>
        <taxon>Bacteria</taxon>
        <taxon>Pseudomonadati</taxon>
        <taxon>Pseudomonadota</taxon>
        <taxon>Gammaproteobacteria</taxon>
        <taxon>Candidatus Kentrum</taxon>
    </lineage>
</organism>
<name>A0A450T501_9GAMM</name>
<dbReference type="CDD" id="cd14014">
    <property type="entry name" value="STKc_PknB_like"/>
    <property type="match status" value="1"/>
</dbReference>
<dbReference type="EMBL" id="CAADEW010000116">
    <property type="protein sequence ID" value="VFJ61679.1"/>
    <property type="molecule type" value="Genomic_DNA"/>
</dbReference>
<dbReference type="SUPFAM" id="SSF56436">
    <property type="entry name" value="C-type lectin-like"/>
    <property type="match status" value="1"/>
</dbReference>